<gene>
    <name evidence="3" type="ORF">BDA99DRAFT_513578</name>
</gene>
<evidence type="ECO:0000256" key="1">
    <source>
        <dbReference type="SAM" id="MobiDB-lite"/>
    </source>
</evidence>
<dbReference type="Pfam" id="PF13349">
    <property type="entry name" value="DUF4097"/>
    <property type="match status" value="1"/>
</dbReference>
<organism evidence="3 4">
    <name type="scientific">Phascolomyces articulosus</name>
    <dbReference type="NCBI Taxonomy" id="60185"/>
    <lineage>
        <taxon>Eukaryota</taxon>
        <taxon>Fungi</taxon>
        <taxon>Fungi incertae sedis</taxon>
        <taxon>Mucoromycota</taxon>
        <taxon>Mucoromycotina</taxon>
        <taxon>Mucoromycetes</taxon>
        <taxon>Mucorales</taxon>
        <taxon>Lichtheimiaceae</taxon>
        <taxon>Phascolomyces</taxon>
    </lineage>
</organism>
<feature type="region of interest" description="Disordered" evidence="1">
    <location>
        <begin position="1"/>
        <end position="28"/>
    </location>
</feature>
<dbReference type="AlphaFoldDB" id="A0AAD5K7Z7"/>
<protein>
    <recommendedName>
        <fullName evidence="2">DUF4097 domain-containing protein</fullName>
    </recommendedName>
</protein>
<proteinExistence type="predicted"/>
<keyword evidence="4" id="KW-1185">Reference proteome</keyword>
<evidence type="ECO:0000313" key="4">
    <source>
        <dbReference type="Proteomes" id="UP001209540"/>
    </source>
</evidence>
<dbReference type="EMBL" id="JAIXMP010000017">
    <property type="protein sequence ID" value="KAI9259571.1"/>
    <property type="molecule type" value="Genomic_DNA"/>
</dbReference>
<comment type="caution">
    <text evidence="3">The sequence shown here is derived from an EMBL/GenBank/DDBJ whole genome shotgun (WGS) entry which is preliminary data.</text>
</comment>
<dbReference type="InterPro" id="IPR025164">
    <property type="entry name" value="Toastrack_DUF4097"/>
</dbReference>
<reference evidence="3" key="2">
    <citation type="submission" date="2023-02" db="EMBL/GenBank/DDBJ databases">
        <authorList>
            <consortium name="DOE Joint Genome Institute"/>
            <person name="Mondo S.J."/>
            <person name="Chang Y."/>
            <person name="Wang Y."/>
            <person name="Ahrendt S."/>
            <person name="Andreopoulos W."/>
            <person name="Barry K."/>
            <person name="Beard J."/>
            <person name="Benny G.L."/>
            <person name="Blankenship S."/>
            <person name="Bonito G."/>
            <person name="Cuomo C."/>
            <person name="Desiro A."/>
            <person name="Gervers K.A."/>
            <person name="Hundley H."/>
            <person name="Kuo A."/>
            <person name="LaButti K."/>
            <person name="Lang B.F."/>
            <person name="Lipzen A."/>
            <person name="O'Donnell K."/>
            <person name="Pangilinan J."/>
            <person name="Reynolds N."/>
            <person name="Sandor L."/>
            <person name="Smith M.W."/>
            <person name="Tsang A."/>
            <person name="Grigoriev I.V."/>
            <person name="Stajich J.E."/>
            <person name="Spatafora J.W."/>
        </authorList>
    </citation>
    <scope>NUCLEOTIDE SEQUENCE</scope>
    <source>
        <strain evidence="3">RSA 2281</strain>
    </source>
</reference>
<reference evidence="3" key="1">
    <citation type="journal article" date="2022" name="IScience">
        <title>Evolution of zygomycete secretomes and the origins of terrestrial fungal ecologies.</title>
        <authorList>
            <person name="Chang Y."/>
            <person name="Wang Y."/>
            <person name="Mondo S."/>
            <person name="Ahrendt S."/>
            <person name="Andreopoulos W."/>
            <person name="Barry K."/>
            <person name="Beard J."/>
            <person name="Benny G.L."/>
            <person name="Blankenship S."/>
            <person name="Bonito G."/>
            <person name="Cuomo C."/>
            <person name="Desiro A."/>
            <person name="Gervers K.A."/>
            <person name="Hundley H."/>
            <person name="Kuo A."/>
            <person name="LaButti K."/>
            <person name="Lang B.F."/>
            <person name="Lipzen A."/>
            <person name="O'Donnell K."/>
            <person name="Pangilinan J."/>
            <person name="Reynolds N."/>
            <person name="Sandor L."/>
            <person name="Smith M.E."/>
            <person name="Tsang A."/>
            <person name="Grigoriev I.V."/>
            <person name="Stajich J.E."/>
            <person name="Spatafora J.W."/>
        </authorList>
    </citation>
    <scope>NUCLEOTIDE SEQUENCE</scope>
    <source>
        <strain evidence="3">RSA 2281</strain>
    </source>
</reference>
<dbReference type="Proteomes" id="UP001209540">
    <property type="component" value="Unassembled WGS sequence"/>
</dbReference>
<sequence>MNMMDSKTPLLPSNTRSTIPDVDPHTSSVEDTSFLGIESSTSSVCWGNSDSWEKVTSEFTAPSSIYNGLDVEQKASRYINFQSGEANVLVDESIEETTIRFDMAFQNPEDQDFIEIRKEERAEGILRLVVDVKHPVPEHICMKLDITVTLSSAGILDTLSIEAPNEAVTVHGEHNPVFFNILALSTANGRITTTESVTGGKVIFSTANGEIIAKGLTGNDVTLSTANGNVDVEIDTLSGNLVGSTANGKIAVNVAAITGTSSKVQLSTANGKIAATLPDSFESSFDINSVIGKVSVESINHPEKIHFKEHHNALHMSGYYGDIDKKTENRVEVSSVVGGSSIVFA</sequence>
<evidence type="ECO:0000313" key="3">
    <source>
        <dbReference type="EMBL" id="KAI9259571.1"/>
    </source>
</evidence>
<name>A0AAD5K7Z7_9FUNG</name>
<feature type="domain" description="DUF4097" evidence="2">
    <location>
        <begin position="141"/>
        <end position="309"/>
    </location>
</feature>
<evidence type="ECO:0000259" key="2">
    <source>
        <dbReference type="Pfam" id="PF13349"/>
    </source>
</evidence>
<accession>A0AAD5K7Z7</accession>